<evidence type="ECO:0000256" key="5">
    <source>
        <dbReference type="ARBA" id="ARBA00023186"/>
    </source>
</evidence>
<keyword evidence="4 9" id="KW-0697">Rotamase</keyword>
<evidence type="ECO:0000256" key="3">
    <source>
        <dbReference type="ARBA" id="ARBA00022764"/>
    </source>
</evidence>
<dbReference type="InterPro" id="IPR027304">
    <property type="entry name" value="Trigger_fact/SurA_dom_sf"/>
</dbReference>
<dbReference type="Gene3D" id="3.10.50.40">
    <property type="match status" value="2"/>
</dbReference>
<dbReference type="AlphaFoldDB" id="A0A328AE28"/>
<dbReference type="Gene3D" id="1.10.4030.10">
    <property type="entry name" value="Porin chaperone SurA, peptide-binding domain"/>
    <property type="match status" value="1"/>
</dbReference>
<evidence type="ECO:0000256" key="4">
    <source>
        <dbReference type="ARBA" id="ARBA00023110"/>
    </source>
</evidence>
<keyword evidence="3" id="KW-0574">Periplasm</keyword>
<comment type="caution">
    <text evidence="12">The sequence shown here is derived from an EMBL/GenBank/DDBJ whole genome shotgun (WGS) entry which is preliminary data.</text>
</comment>
<dbReference type="PANTHER" id="PTHR47637">
    <property type="entry name" value="CHAPERONE SURA"/>
    <property type="match status" value="1"/>
</dbReference>
<protein>
    <recommendedName>
        <fullName evidence="1">Parvulin-like PPIase</fullName>
    </recommendedName>
    <alternativeName>
        <fullName evidence="7">Peptidyl-prolyl cis-trans isomerase plp</fullName>
    </alternativeName>
    <alternativeName>
        <fullName evidence="8">Rotamase plp</fullName>
    </alternativeName>
</protein>
<evidence type="ECO:0000256" key="9">
    <source>
        <dbReference type="PROSITE-ProRule" id="PRU00278"/>
    </source>
</evidence>
<gene>
    <name evidence="12" type="ORF">DJ018_12145</name>
</gene>
<dbReference type="GO" id="GO:0003755">
    <property type="term" value="F:peptidyl-prolyl cis-trans isomerase activity"/>
    <property type="evidence" value="ECO:0007669"/>
    <property type="project" value="UniProtKB-KW"/>
</dbReference>
<dbReference type="InterPro" id="IPR015391">
    <property type="entry name" value="SurA_N"/>
</dbReference>
<dbReference type="Proteomes" id="UP000249725">
    <property type="component" value="Unassembled WGS sequence"/>
</dbReference>
<dbReference type="PROSITE" id="PS50198">
    <property type="entry name" value="PPIC_PPIASE_2"/>
    <property type="match status" value="2"/>
</dbReference>
<dbReference type="SUPFAM" id="SSF109998">
    <property type="entry name" value="Triger factor/SurA peptide-binding domain-like"/>
    <property type="match status" value="1"/>
</dbReference>
<evidence type="ECO:0000313" key="13">
    <source>
        <dbReference type="Proteomes" id="UP000249725"/>
    </source>
</evidence>
<evidence type="ECO:0000256" key="8">
    <source>
        <dbReference type="ARBA" id="ARBA00031484"/>
    </source>
</evidence>
<dbReference type="Pfam" id="PF00639">
    <property type="entry name" value="Rotamase"/>
    <property type="match status" value="2"/>
</dbReference>
<name>A0A328AE28_9CAUL</name>
<feature type="compositionally biased region" description="Low complexity" evidence="10">
    <location>
        <begin position="60"/>
        <end position="75"/>
    </location>
</feature>
<keyword evidence="5" id="KW-0143">Chaperone</keyword>
<dbReference type="SUPFAM" id="SSF54534">
    <property type="entry name" value="FKBP-like"/>
    <property type="match status" value="2"/>
</dbReference>
<keyword evidence="13" id="KW-1185">Reference proteome</keyword>
<organism evidence="12 13">
    <name type="scientific">Phenylobacterium deserti</name>
    <dbReference type="NCBI Taxonomy" id="1914756"/>
    <lineage>
        <taxon>Bacteria</taxon>
        <taxon>Pseudomonadati</taxon>
        <taxon>Pseudomonadota</taxon>
        <taxon>Alphaproteobacteria</taxon>
        <taxon>Caulobacterales</taxon>
        <taxon>Caulobacteraceae</taxon>
        <taxon>Phenylobacterium</taxon>
    </lineage>
</organism>
<feature type="region of interest" description="Disordered" evidence="10">
    <location>
        <begin position="56"/>
        <end position="79"/>
    </location>
</feature>
<proteinExistence type="predicted"/>
<dbReference type="EMBL" id="QFYR01000002">
    <property type="protein sequence ID" value="RAK52920.1"/>
    <property type="molecule type" value="Genomic_DNA"/>
</dbReference>
<keyword evidence="6 9" id="KW-0413">Isomerase</keyword>
<evidence type="ECO:0000256" key="6">
    <source>
        <dbReference type="ARBA" id="ARBA00023235"/>
    </source>
</evidence>
<accession>A0A328AE28</accession>
<dbReference type="Pfam" id="PF09312">
    <property type="entry name" value="SurA_N"/>
    <property type="match status" value="1"/>
</dbReference>
<dbReference type="InterPro" id="IPR000297">
    <property type="entry name" value="PPIase_PpiC"/>
</dbReference>
<feature type="domain" description="PpiC" evidence="11">
    <location>
        <begin position="336"/>
        <end position="434"/>
    </location>
</feature>
<feature type="domain" description="PpiC" evidence="11">
    <location>
        <begin position="231"/>
        <end position="329"/>
    </location>
</feature>
<dbReference type="PANTHER" id="PTHR47637:SF1">
    <property type="entry name" value="CHAPERONE SURA"/>
    <property type="match status" value="1"/>
</dbReference>
<evidence type="ECO:0000313" key="12">
    <source>
        <dbReference type="EMBL" id="RAK52920.1"/>
    </source>
</evidence>
<sequence>MADKIAGRSRPLEGMTPSMMHARNVTGQAARGAAIAAALLSALPIGVQAQALRGRLDSRPAPQAQPAAPAQATPAAPRPMSESVAAVVNDEIISTYDLAQRMRLLIATSGVQPTQETLPQFQREALISLVDERIQFQELRRVEREQKFSIVATDEEVTEELAAMAQQNNMRPEAFLNQLRAQGINPDTLRQQVRAQMSWERWIRGRYGSRLRVGGDQVDATLARLQAASSRPQYQVSEVLIDAARVGGMEAATQGAAQLISQMQQGAPFPSVARQFSAAPTAAAGGDAGWISEGEMPPEVDAALAQMRPGQLSAPIPVRDGVYIIYLRDKRSGGGASLVNLKQAAVAIPQGASAADVEAARAKLESVRSSTQQGCQDLESAAGKVQGVVAGDLGEAEIDDLAPEFRAAAQSLEIGQLSAPIRTGVGLHVLAVCGKRAAGAAQLDRAAIENRLIGQQLNMVARRYMRDLRNSATIETRG</sequence>
<evidence type="ECO:0000259" key="11">
    <source>
        <dbReference type="PROSITE" id="PS50198"/>
    </source>
</evidence>
<dbReference type="InterPro" id="IPR046357">
    <property type="entry name" value="PPIase_dom_sf"/>
</dbReference>
<evidence type="ECO:0000256" key="7">
    <source>
        <dbReference type="ARBA" id="ARBA00030642"/>
    </source>
</evidence>
<dbReference type="InterPro" id="IPR050280">
    <property type="entry name" value="OMP_Chaperone_SurA"/>
</dbReference>
<evidence type="ECO:0000256" key="1">
    <source>
        <dbReference type="ARBA" id="ARBA00018370"/>
    </source>
</evidence>
<evidence type="ECO:0000256" key="2">
    <source>
        <dbReference type="ARBA" id="ARBA00022729"/>
    </source>
</evidence>
<evidence type="ECO:0000256" key="10">
    <source>
        <dbReference type="SAM" id="MobiDB-lite"/>
    </source>
</evidence>
<keyword evidence="2" id="KW-0732">Signal</keyword>
<dbReference type="OrthoDB" id="9791746at2"/>
<reference evidence="13" key="1">
    <citation type="submission" date="2018-05" db="EMBL/GenBank/DDBJ databases">
        <authorList>
            <person name="Li X."/>
        </authorList>
    </citation>
    <scope>NUCLEOTIDE SEQUENCE [LARGE SCALE GENOMIC DNA]</scope>
    <source>
        <strain evidence="13">YIM 73061</strain>
    </source>
</reference>